<evidence type="ECO:0000256" key="1">
    <source>
        <dbReference type="SAM" id="MobiDB-lite"/>
    </source>
</evidence>
<keyword evidence="3" id="KW-1185">Reference proteome</keyword>
<protein>
    <submittedName>
        <fullName evidence="2">Uncharacterized protein</fullName>
    </submittedName>
</protein>
<feature type="compositionally biased region" description="Low complexity" evidence="1">
    <location>
        <begin position="479"/>
        <end position="515"/>
    </location>
</feature>
<reference evidence="2 3" key="1">
    <citation type="submission" date="2012-02" db="EMBL/GenBank/DDBJ databases">
        <title>Whole genome shotgun sequence of Gordonia sputi NBRC 100414.</title>
        <authorList>
            <person name="Yoshida I."/>
            <person name="Hosoyama A."/>
            <person name="Tsuchikane K."/>
            <person name="Katsumata H."/>
            <person name="Yamazaki S."/>
            <person name="Fujita N."/>
        </authorList>
    </citation>
    <scope>NUCLEOTIDE SEQUENCE [LARGE SCALE GENOMIC DNA]</scope>
    <source>
        <strain evidence="2 3">NBRC 100414</strain>
    </source>
</reference>
<organism evidence="2 3">
    <name type="scientific">Gordonia sputi NBRC 100414</name>
    <dbReference type="NCBI Taxonomy" id="1089453"/>
    <lineage>
        <taxon>Bacteria</taxon>
        <taxon>Bacillati</taxon>
        <taxon>Actinomycetota</taxon>
        <taxon>Actinomycetes</taxon>
        <taxon>Mycobacteriales</taxon>
        <taxon>Gordoniaceae</taxon>
        <taxon>Gordonia</taxon>
    </lineage>
</organism>
<dbReference type="Proteomes" id="UP000005845">
    <property type="component" value="Unassembled WGS sequence"/>
</dbReference>
<comment type="caution">
    <text evidence="2">The sequence shown here is derived from an EMBL/GenBank/DDBJ whole genome shotgun (WGS) entry which is preliminary data.</text>
</comment>
<dbReference type="RefSeq" id="WP_005202164.1">
    <property type="nucleotide sequence ID" value="NZ_BAFC01000007.1"/>
</dbReference>
<proteinExistence type="predicted"/>
<gene>
    <name evidence="2" type="ORF">GOSPT_007_00980</name>
</gene>
<feature type="compositionally biased region" description="Low complexity" evidence="1">
    <location>
        <begin position="526"/>
        <end position="563"/>
    </location>
</feature>
<dbReference type="NCBIfam" id="NF033942">
    <property type="entry name" value="GjpA"/>
    <property type="match status" value="1"/>
</dbReference>
<accession>H5TVH9</accession>
<feature type="region of interest" description="Disordered" evidence="1">
    <location>
        <begin position="425"/>
        <end position="563"/>
    </location>
</feature>
<dbReference type="eggNOG" id="ENOG5031GBU">
    <property type="taxonomic scope" value="Bacteria"/>
</dbReference>
<evidence type="ECO:0000313" key="3">
    <source>
        <dbReference type="Proteomes" id="UP000005845"/>
    </source>
</evidence>
<name>H5TVH9_9ACTN</name>
<feature type="compositionally biased region" description="Polar residues" evidence="1">
    <location>
        <begin position="440"/>
        <end position="450"/>
    </location>
</feature>
<feature type="compositionally biased region" description="Basic and acidic residues" evidence="1">
    <location>
        <begin position="425"/>
        <end position="439"/>
    </location>
</feature>
<dbReference type="AlphaFoldDB" id="H5TVH9"/>
<feature type="compositionally biased region" description="Polar residues" evidence="1">
    <location>
        <begin position="516"/>
        <end position="525"/>
    </location>
</feature>
<dbReference type="InterPro" id="IPR049934">
    <property type="entry name" value="GjpA-like"/>
</dbReference>
<evidence type="ECO:0000313" key="2">
    <source>
        <dbReference type="EMBL" id="GAB37487.1"/>
    </source>
</evidence>
<sequence>MQRSAPIALQGDIEVPKKAPRAWVAAGVAIAGASVMAVAPGVHSEVPTAYKATTEATVRLAADWKPLEPYIDAFNEASKNAATLAHNYFLAPGLPLQQIIANQSKYLNDVLNDPSQADDVLKKMRANLEAVISGVTGIGVAGSALDTMKNHSVDSLHGLVLGLLPSLLPAGGSIDPEVITAVMNVLASPMSGVLMGLVGPVISPAVAVLNSGIAIAAAIQAGNPDAVFSDVFSAPANVVGAVFNGATLDLTALTPLINDSGLLGTTKLNSLDIAFGGLFTPGTVGRGSYDGPVDPDNPDNKIPAPGGSIFNSIGLGVDLNGIEIGIPGQAIGPIGALEGVSQTVGALLGDGWDGKSGKPVPPLAGVEFPTISDDAADNWAAAIQKLADTLLGKKDSETTTPSPDPAKTAAAVAVTSVAPNSVDSAKVDAEKVDAEKAQSEKTAPVTTESAQAEVVETQSSSAPTGSSSEVQNSSEAKESTSSSSSTAPASSSTGSSSDSTQSSTSSGSSTSNSGTDAHTTSSVNATGSADAESSSSSDTSSTSGDSSGASSTSGNSTSSASTD</sequence>
<feature type="compositionally biased region" description="Low complexity" evidence="1">
    <location>
        <begin position="459"/>
        <end position="468"/>
    </location>
</feature>
<dbReference type="EMBL" id="BAFC01000007">
    <property type="protein sequence ID" value="GAB37487.1"/>
    <property type="molecule type" value="Genomic_DNA"/>
</dbReference>